<dbReference type="EMBL" id="QOQW01000002">
    <property type="protein sequence ID" value="RCK81232.1"/>
    <property type="molecule type" value="Genomic_DNA"/>
</dbReference>
<evidence type="ECO:0000256" key="4">
    <source>
        <dbReference type="HAMAP-Rule" id="MF_00057"/>
    </source>
</evidence>
<evidence type="ECO:0000256" key="1">
    <source>
        <dbReference type="ARBA" id="ARBA00022679"/>
    </source>
</evidence>
<dbReference type="InterPro" id="IPR003329">
    <property type="entry name" value="Cytidylyl_trans"/>
</dbReference>
<proteinExistence type="inferred from homology"/>
<dbReference type="SUPFAM" id="SSF53448">
    <property type="entry name" value="Nucleotide-diphospho-sugar transferases"/>
    <property type="match status" value="1"/>
</dbReference>
<dbReference type="EC" id="2.7.7.38" evidence="4"/>
<comment type="subcellular location">
    <subcellularLocation>
        <location evidence="4">Cytoplasm</location>
    </subcellularLocation>
</comment>
<dbReference type="Gene3D" id="3.90.550.10">
    <property type="entry name" value="Spore Coat Polysaccharide Biosynthesis Protein SpsA, Chain A"/>
    <property type="match status" value="1"/>
</dbReference>
<keyword evidence="1 4" id="KW-0808">Transferase</keyword>
<evidence type="ECO:0000256" key="3">
    <source>
        <dbReference type="ARBA" id="ARBA00022985"/>
    </source>
</evidence>
<keyword evidence="2 4" id="KW-0548">Nucleotidyltransferase</keyword>
<accession>A0A367ZV43</accession>
<dbReference type="GO" id="GO:0033468">
    <property type="term" value="P:CMP-keto-3-deoxy-D-manno-octulosonic acid biosynthetic process"/>
    <property type="evidence" value="ECO:0007669"/>
    <property type="project" value="UniProtKB-UniRule"/>
</dbReference>
<keyword evidence="4" id="KW-0963">Cytoplasm</keyword>
<dbReference type="GO" id="GO:0009103">
    <property type="term" value="P:lipopolysaccharide biosynthetic process"/>
    <property type="evidence" value="ECO:0007669"/>
    <property type="project" value="UniProtKB-UniRule"/>
</dbReference>
<organism evidence="5 6">
    <name type="scientific">Candidatus Ozemobacter sibiricus</name>
    <dbReference type="NCBI Taxonomy" id="2268124"/>
    <lineage>
        <taxon>Bacteria</taxon>
        <taxon>Candidatus Ozemobacteria</taxon>
        <taxon>Candidatus Ozemobacterales</taxon>
        <taxon>Candidatus Ozemobacteraceae</taxon>
        <taxon>Candidatus Ozemobacter</taxon>
    </lineage>
</organism>
<dbReference type="CDD" id="cd02517">
    <property type="entry name" value="CMP-KDO-Synthetase"/>
    <property type="match status" value="1"/>
</dbReference>
<dbReference type="UniPathway" id="UPA00358">
    <property type="reaction ID" value="UER00476"/>
</dbReference>
<sequence>MNAISAPPPPPALPAAIGVVPARLASTRLPEKMLADLGGKPLVVRTAESALASGAFVRVIVATDHERIAAAVQAAGLEAMLTDPSHPSGTARVGEVARRTAGELFVNIQGDEPLVDGEGLRRLVAAFADPAVGMATLWFPLRPEDEANPNAVKVVADAAGNALYFSRSLIPYPRSREGFRPRKHVGVYGYRRATLLRLLDLPATDLERIESLEQLRALYHGIPIRLVEASRDSVGVDTPADLERVRLFLQRSLSSCRDTSSSPAAS</sequence>
<name>A0A367ZV43_9BACT</name>
<dbReference type="GO" id="GO:0008690">
    <property type="term" value="F:3-deoxy-manno-octulosonate cytidylyltransferase activity"/>
    <property type="evidence" value="ECO:0007669"/>
    <property type="project" value="UniProtKB-UniRule"/>
</dbReference>
<reference evidence="5 6" key="1">
    <citation type="submission" date="2018-05" db="EMBL/GenBank/DDBJ databases">
        <title>A metagenomic window into the 2 km-deep terrestrial subsurface aquifer revealed taxonomically and functionally diverse microbial community comprising novel uncultured bacterial lineages.</title>
        <authorList>
            <person name="Kadnikov V.V."/>
            <person name="Mardanov A.V."/>
            <person name="Beletsky A.V."/>
            <person name="Banks D."/>
            <person name="Pimenov N.V."/>
            <person name="Frank Y.A."/>
            <person name="Karnachuk O.V."/>
            <person name="Ravin N.V."/>
        </authorList>
    </citation>
    <scope>NUCLEOTIDE SEQUENCE [LARGE SCALE GENOMIC DNA]</scope>
    <source>
        <strain evidence="5">BY5</strain>
    </source>
</reference>
<dbReference type="PANTHER" id="PTHR42866:SF2">
    <property type="entry name" value="3-DEOXY-MANNO-OCTULOSONATE CYTIDYLYLTRANSFERASE, MITOCHONDRIAL"/>
    <property type="match status" value="1"/>
</dbReference>
<comment type="caution">
    <text evidence="5">The sequence shown here is derived from an EMBL/GenBank/DDBJ whole genome shotgun (WGS) entry which is preliminary data.</text>
</comment>
<dbReference type="InterPro" id="IPR029044">
    <property type="entry name" value="Nucleotide-diphossugar_trans"/>
</dbReference>
<evidence type="ECO:0000313" key="6">
    <source>
        <dbReference type="Proteomes" id="UP000252355"/>
    </source>
</evidence>
<dbReference type="PANTHER" id="PTHR42866">
    <property type="entry name" value="3-DEOXY-MANNO-OCTULOSONATE CYTIDYLYLTRANSFERASE"/>
    <property type="match status" value="1"/>
</dbReference>
<protein>
    <recommendedName>
        <fullName evidence="4">3-deoxy-manno-octulosonate cytidylyltransferase</fullName>
        <ecNumber evidence="4">2.7.7.38</ecNumber>
    </recommendedName>
    <alternativeName>
        <fullName evidence="4">CMP-2-keto-3-deoxyoctulosonic acid synthase</fullName>
        <shortName evidence="4">CKS</shortName>
        <shortName evidence="4">CMP-KDO synthase</shortName>
    </alternativeName>
</protein>
<dbReference type="NCBIfam" id="NF003952">
    <property type="entry name" value="PRK05450.1-5"/>
    <property type="match status" value="1"/>
</dbReference>
<comment type="function">
    <text evidence="4">Activates KDO (a required 8-carbon sugar) for incorporation into bacterial lipopolysaccharide in Gram-negative bacteria.</text>
</comment>
<comment type="pathway">
    <text evidence="4">Nucleotide-sugar biosynthesis; CMP-3-deoxy-D-manno-octulosonate biosynthesis; CMP-3-deoxy-D-manno-octulosonate from 3-deoxy-D-manno-octulosonate and CTP: step 1/1.</text>
</comment>
<keyword evidence="3 4" id="KW-0448">Lipopolysaccharide biosynthesis</keyword>
<comment type="similarity">
    <text evidence="4">Belongs to the KdsB family.</text>
</comment>
<comment type="catalytic activity">
    <reaction evidence="4">
        <text>3-deoxy-alpha-D-manno-oct-2-ulosonate + CTP = CMP-3-deoxy-beta-D-manno-octulosonate + diphosphate</text>
        <dbReference type="Rhea" id="RHEA:23448"/>
        <dbReference type="ChEBI" id="CHEBI:33019"/>
        <dbReference type="ChEBI" id="CHEBI:37563"/>
        <dbReference type="ChEBI" id="CHEBI:85986"/>
        <dbReference type="ChEBI" id="CHEBI:85987"/>
        <dbReference type="EC" id="2.7.7.38"/>
    </reaction>
</comment>
<dbReference type="GO" id="GO:0005829">
    <property type="term" value="C:cytosol"/>
    <property type="evidence" value="ECO:0007669"/>
    <property type="project" value="TreeGrafter"/>
</dbReference>
<dbReference type="Pfam" id="PF02348">
    <property type="entry name" value="CTP_transf_3"/>
    <property type="match status" value="1"/>
</dbReference>
<gene>
    <name evidence="4" type="primary">kdsB</name>
    <name evidence="5" type="ORF">OZSIB_2101</name>
</gene>
<evidence type="ECO:0000256" key="2">
    <source>
        <dbReference type="ARBA" id="ARBA00022695"/>
    </source>
</evidence>
<dbReference type="AlphaFoldDB" id="A0A367ZV43"/>
<dbReference type="Proteomes" id="UP000252355">
    <property type="component" value="Unassembled WGS sequence"/>
</dbReference>
<evidence type="ECO:0000313" key="5">
    <source>
        <dbReference type="EMBL" id="RCK81232.1"/>
    </source>
</evidence>
<dbReference type="InterPro" id="IPR004528">
    <property type="entry name" value="KdsB"/>
</dbReference>
<dbReference type="HAMAP" id="MF_00057">
    <property type="entry name" value="KdsB"/>
    <property type="match status" value="1"/>
</dbReference>
<dbReference type="NCBIfam" id="TIGR00466">
    <property type="entry name" value="kdsB"/>
    <property type="match status" value="1"/>
</dbReference>